<dbReference type="Proteomes" id="UP000464657">
    <property type="component" value="Chromosome"/>
</dbReference>
<evidence type="ECO:0000313" key="2">
    <source>
        <dbReference type="EMBL" id="QHI36127.1"/>
    </source>
</evidence>
<dbReference type="EMBL" id="CP019288">
    <property type="protein sequence ID" value="QHI36127.1"/>
    <property type="molecule type" value="Genomic_DNA"/>
</dbReference>
<sequence>MKPKTKAILCNFVAFVSLFLVFRFTLWYVLPLSGLWLSVVCAVLASVIAPKFAAVTVDGREKVLMRSLFSKGEKEV</sequence>
<keyword evidence="1" id="KW-0812">Transmembrane</keyword>
<evidence type="ECO:0000313" key="3">
    <source>
        <dbReference type="Proteomes" id="UP000464657"/>
    </source>
</evidence>
<keyword evidence="1" id="KW-1133">Transmembrane helix</keyword>
<keyword evidence="3" id="KW-1185">Reference proteome</keyword>
<feature type="transmembrane region" description="Helical" evidence="1">
    <location>
        <begin position="7"/>
        <end position="29"/>
    </location>
</feature>
<proteinExistence type="predicted"/>
<accession>A0A7L4ZI38</accession>
<reference evidence="2 3" key="1">
    <citation type="journal article" date="2013" name="Int. J. Syst. Evol. Microbiol.">
        <title>Kordia antarctica sp. nov., isolated from Antarctic seawater.</title>
        <authorList>
            <person name="Baek K."/>
            <person name="Choi A."/>
            <person name="Kang I."/>
            <person name="Lee K."/>
            <person name="Cho J.C."/>
        </authorList>
    </citation>
    <scope>NUCLEOTIDE SEQUENCE [LARGE SCALE GENOMIC DNA]</scope>
    <source>
        <strain evidence="2 3">IMCC3317</strain>
    </source>
</reference>
<evidence type="ECO:0000256" key="1">
    <source>
        <dbReference type="SAM" id="Phobius"/>
    </source>
</evidence>
<dbReference type="AlphaFoldDB" id="A0A7L4ZI38"/>
<organism evidence="2 3">
    <name type="scientific">Kordia antarctica</name>
    <dbReference type="NCBI Taxonomy" id="1218801"/>
    <lineage>
        <taxon>Bacteria</taxon>
        <taxon>Pseudomonadati</taxon>
        <taxon>Bacteroidota</taxon>
        <taxon>Flavobacteriia</taxon>
        <taxon>Flavobacteriales</taxon>
        <taxon>Flavobacteriaceae</taxon>
        <taxon>Kordia</taxon>
    </lineage>
</organism>
<keyword evidence="1" id="KW-0472">Membrane</keyword>
<dbReference type="OrthoDB" id="1179771at2"/>
<name>A0A7L4ZI38_9FLAO</name>
<dbReference type="KEGG" id="kan:IMCC3317_14810"/>
<protein>
    <submittedName>
        <fullName evidence="2">Uncharacterized protein</fullName>
    </submittedName>
</protein>
<feature type="transmembrane region" description="Helical" evidence="1">
    <location>
        <begin position="35"/>
        <end position="57"/>
    </location>
</feature>
<gene>
    <name evidence="2" type="ORF">IMCC3317_14810</name>
</gene>
<dbReference type="RefSeq" id="WP_160128854.1">
    <property type="nucleotide sequence ID" value="NZ_CP019288.1"/>
</dbReference>